<reference evidence="1 2" key="1">
    <citation type="journal article" date="2021" name="Commun. Biol.">
        <title>The genome of Shorea leprosula (Dipterocarpaceae) highlights the ecological relevance of drought in aseasonal tropical rainforests.</title>
        <authorList>
            <person name="Ng K.K.S."/>
            <person name="Kobayashi M.J."/>
            <person name="Fawcett J.A."/>
            <person name="Hatakeyama M."/>
            <person name="Paape T."/>
            <person name="Ng C.H."/>
            <person name="Ang C.C."/>
            <person name="Tnah L.H."/>
            <person name="Lee C.T."/>
            <person name="Nishiyama T."/>
            <person name="Sese J."/>
            <person name="O'Brien M.J."/>
            <person name="Copetti D."/>
            <person name="Mohd Noor M.I."/>
            <person name="Ong R.C."/>
            <person name="Putra M."/>
            <person name="Sireger I.Z."/>
            <person name="Indrioko S."/>
            <person name="Kosugi Y."/>
            <person name="Izuno A."/>
            <person name="Isagi Y."/>
            <person name="Lee S.L."/>
            <person name="Shimizu K.K."/>
        </authorList>
    </citation>
    <scope>NUCLEOTIDE SEQUENCE [LARGE SCALE GENOMIC DNA]</scope>
    <source>
        <strain evidence="1">214</strain>
    </source>
</reference>
<evidence type="ECO:0000313" key="1">
    <source>
        <dbReference type="EMBL" id="GKV51627.1"/>
    </source>
</evidence>
<dbReference type="AlphaFoldDB" id="A0AAV5MTB0"/>
<gene>
    <name evidence="1" type="ORF">SLEP1_g58263</name>
</gene>
<sequence length="34" mass="4192">MGLRMNLKYTDFKPFKYLGLTSYKDPFNFQQSRR</sequence>
<protein>
    <submittedName>
        <fullName evidence="1">Uncharacterized protein</fullName>
    </submittedName>
</protein>
<dbReference type="Proteomes" id="UP001054252">
    <property type="component" value="Unassembled WGS sequence"/>
</dbReference>
<keyword evidence="2" id="KW-1185">Reference proteome</keyword>
<name>A0AAV5MTB0_9ROSI</name>
<evidence type="ECO:0000313" key="2">
    <source>
        <dbReference type="Proteomes" id="UP001054252"/>
    </source>
</evidence>
<dbReference type="EMBL" id="BPVZ01000520">
    <property type="protein sequence ID" value="GKV51627.1"/>
    <property type="molecule type" value="Genomic_DNA"/>
</dbReference>
<proteinExistence type="predicted"/>
<accession>A0AAV5MTB0</accession>
<comment type="caution">
    <text evidence="1">The sequence shown here is derived from an EMBL/GenBank/DDBJ whole genome shotgun (WGS) entry which is preliminary data.</text>
</comment>
<organism evidence="1 2">
    <name type="scientific">Rubroshorea leprosula</name>
    <dbReference type="NCBI Taxonomy" id="152421"/>
    <lineage>
        <taxon>Eukaryota</taxon>
        <taxon>Viridiplantae</taxon>
        <taxon>Streptophyta</taxon>
        <taxon>Embryophyta</taxon>
        <taxon>Tracheophyta</taxon>
        <taxon>Spermatophyta</taxon>
        <taxon>Magnoliopsida</taxon>
        <taxon>eudicotyledons</taxon>
        <taxon>Gunneridae</taxon>
        <taxon>Pentapetalae</taxon>
        <taxon>rosids</taxon>
        <taxon>malvids</taxon>
        <taxon>Malvales</taxon>
        <taxon>Dipterocarpaceae</taxon>
        <taxon>Rubroshorea</taxon>
    </lineage>
</organism>